<dbReference type="EMBL" id="CP043451">
    <property type="protein sequence ID" value="QEM05554.1"/>
    <property type="molecule type" value="Genomic_DNA"/>
</dbReference>
<dbReference type="Proteomes" id="UP000250557">
    <property type="component" value="Chromosome"/>
</dbReference>
<name>A0AAE6MJM1_9SPHI</name>
<dbReference type="RefSeq" id="WP_112652176.1">
    <property type="nucleotide sequence ID" value="NZ_CP043451.1"/>
</dbReference>
<dbReference type="AlphaFoldDB" id="A0AAE6MJM1"/>
<gene>
    <name evidence="1" type="ORF">DIU31_019270</name>
    <name evidence="2" type="ORF">J3L21_08215</name>
</gene>
<reference evidence="2 4" key="2">
    <citation type="submission" date="2021-03" db="EMBL/GenBank/DDBJ databases">
        <title>Mucilaginibacter strains isolated from gold and copper mining confer multi heavy-metal resistance.</title>
        <authorList>
            <person name="Li Y."/>
        </authorList>
    </citation>
    <scope>NUCLEOTIDE SEQUENCE [LARGE SCALE GENOMIC DNA]</scope>
    <source>
        <strain evidence="2 4">P2-4</strain>
    </source>
</reference>
<dbReference type="EMBL" id="CP071880">
    <property type="protein sequence ID" value="QTE51922.1"/>
    <property type="molecule type" value="Genomic_DNA"/>
</dbReference>
<reference evidence="1 3" key="1">
    <citation type="submission" date="2019-08" db="EMBL/GenBank/DDBJ databases">
        <title>Comparative genome analysis confer to the adaptation heavy metal polluted environment.</title>
        <authorList>
            <person name="Li Y."/>
        </authorList>
    </citation>
    <scope>NUCLEOTIDE SEQUENCE [LARGE SCALE GENOMIC DNA]</scope>
    <source>
        <strain evidence="1 3">P2</strain>
    </source>
</reference>
<sequence>MKVIINNINIYFNTGYKSTINIGTERTTVPDLQDFSPHIVVNDGVVTDDSAFLERLKERLTQSEQEVKEFLEKHSAKNQ</sequence>
<evidence type="ECO:0000313" key="1">
    <source>
        <dbReference type="EMBL" id="QEM05554.1"/>
    </source>
</evidence>
<accession>A0AAE6MJM1</accession>
<proteinExistence type="predicted"/>
<evidence type="ECO:0000313" key="4">
    <source>
        <dbReference type="Proteomes" id="UP000663940"/>
    </source>
</evidence>
<organism evidence="1 3">
    <name type="scientific">Mucilaginibacter rubeus</name>
    <dbReference type="NCBI Taxonomy" id="2027860"/>
    <lineage>
        <taxon>Bacteria</taxon>
        <taxon>Pseudomonadati</taxon>
        <taxon>Bacteroidota</taxon>
        <taxon>Sphingobacteriia</taxon>
        <taxon>Sphingobacteriales</taxon>
        <taxon>Sphingobacteriaceae</taxon>
        <taxon>Mucilaginibacter</taxon>
    </lineage>
</organism>
<evidence type="ECO:0000313" key="3">
    <source>
        <dbReference type="Proteomes" id="UP000250557"/>
    </source>
</evidence>
<protein>
    <submittedName>
        <fullName evidence="1">Uncharacterized protein</fullName>
    </submittedName>
</protein>
<evidence type="ECO:0000313" key="2">
    <source>
        <dbReference type="EMBL" id="QTE51922.1"/>
    </source>
</evidence>
<keyword evidence="4" id="KW-1185">Reference proteome</keyword>
<dbReference type="Proteomes" id="UP000663940">
    <property type="component" value="Chromosome"/>
</dbReference>